<dbReference type="AlphaFoldDB" id="A0A934RNH6"/>
<evidence type="ECO:0000313" key="3">
    <source>
        <dbReference type="EMBL" id="MBK1834068.1"/>
    </source>
</evidence>
<comment type="caution">
    <text evidence="3">The sequence shown here is derived from an EMBL/GenBank/DDBJ whole genome shotgun (WGS) entry which is preliminary data.</text>
</comment>
<organism evidence="3 4">
    <name type="scientific">Roseibacillus ishigakijimensis</name>
    <dbReference type="NCBI Taxonomy" id="454146"/>
    <lineage>
        <taxon>Bacteria</taxon>
        <taxon>Pseudomonadati</taxon>
        <taxon>Verrucomicrobiota</taxon>
        <taxon>Verrucomicrobiia</taxon>
        <taxon>Verrucomicrobiales</taxon>
        <taxon>Verrucomicrobiaceae</taxon>
        <taxon>Roseibacillus</taxon>
    </lineage>
</organism>
<dbReference type="Proteomes" id="UP000604083">
    <property type="component" value="Unassembled WGS sequence"/>
</dbReference>
<name>A0A934RNH6_9BACT</name>
<gene>
    <name evidence="3" type="ORF">JIN78_08350</name>
</gene>
<evidence type="ECO:0000259" key="2">
    <source>
        <dbReference type="Pfam" id="PF13243"/>
    </source>
</evidence>
<dbReference type="EMBL" id="JAENIO010000017">
    <property type="protein sequence ID" value="MBK1834068.1"/>
    <property type="molecule type" value="Genomic_DNA"/>
</dbReference>
<dbReference type="Pfam" id="PF13243">
    <property type="entry name" value="SQHop_cyclase_C"/>
    <property type="match status" value="1"/>
</dbReference>
<dbReference type="SUPFAM" id="SSF48239">
    <property type="entry name" value="Terpenoid cyclases/Protein prenyltransferases"/>
    <property type="match status" value="1"/>
</dbReference>
<reference evidence="3" key="1">
    <citation type="submission" date="2021-01" db="EMBL/GenBank/DDBJ databases">
        <title>Modified the classification status of verrucomicrobia.</title>
        <authorList>
            <person name="Feng X."/>
        </authorList>
    </citation>
    <scope>NUCLEOTIDE SEQUENCE</scope>
    <source>
        <strain evidence="3">KCTC 12986</strain>
    </source>
</reference>
<feature type="signal peptide" evidence="1">
    <location>
        <begin position="1"/>
        <end position="19"/>
    </location>
</feature>
<feature type="domain" description="Squalene cyclase C-terminal" evidence="2">
    <location>
        <begin position="82"/>
        <end position="182"/>
    </location>
</feature>
<keyword evidence="1" id="KW-0732">Signal</keyword>
<accession>A0A934RNH6</accession>
<feature type="chain" id="PRO_5036745577" evidence="1">
    <location>
        <begin position="20"/>
        <end position="387"/>
    </location>
</feature>
<proteinExistence type="predicted"/>
<dbReference type="CDD" id="cd00688">
    <property type="entry name" value="ISOPREN_C2_like"/>
    <property type="match status" value="1"/>
</dbReference>
<dbReference type="InterPro" id="IPR008930">
    <property type="entry name" value="Terpenoid_cyclase/PrenylTrfase"/>
</dbReference>
<protein>
    <submittedName>
        <fullName evidence="3">Terpene cyclase/mutase family protein</fullName>
    </submittedName>
</protein>
<keyword evidence="4" id="KW-1185">Reference proteome</keyword>
<dbReference type="Gene3D" id="1.50.10.20">
    <property type="match status" value="2"/>
</dbReference>
<evidence type="ECO:0000256" key="1">
    <source>
        <dbReference type="SAM" id="SignalP"/>
    </source>
</evidence>
<dbReference type="InterPro" id="IPR032696">
    <property type="entry name" value="SQ_cyclase_C"/>
</dbReference>
<evidence type="ECO:0000313" key="4">
    <source>
        <dbReference type="Proteomes" id="UP000604083"/>
    </source>
</evidence>
<sequence length="387" mass="42622">MIKITALSFLLATAATAPAQTATESQEVVSPYLSVKLEAESTIRNGVAYLKSQQEPEGHWGDPKTPAFTALALTAIVRDPSYDHATETPEWVQRGYEFLRNHQHADGGIYGKGLATYNTSTSIMALLALGKEEDEPIILRARAFLINQQTDWGNKGETDNVYDGGVGYGGSYPHSDMSNTYLSLEALHHSKALATDSKHGPQPKLDWEAAIQFVSRCQNLPESNDQDFASGDPDNRGGFVYFPNDSKAGEQELPDGTVALRSYGSISYAGLLSFIYAEMEQDDPRVVAALEWLGKNYTLEENPGLGLQGLYYYYQTIAKALSAAGLEKLPLADGKEADWRLDLTRKLLATQREDGSWVNENSRWMENNPLLVTSYNLISLAQLHAVM</sequence>
<dbReference type="RefSeq" id="WP_200391502.1">
    <property type="nucleotide sequence ID" value="NZ_JAENIO010000017.1"/>
</dbReference>